<evidence type="ECO:0000313" key="2">
    <source>
        <dbReference type="EMBL" id="KAK9281350.1"/>
    </source>
</evidence>
<dbReference type="EMBL" id="JBBPBK010000007">
    <property type="protein sequence ID" value="KAK9281350.1"/>
    <property type="molecule type" value="Genomic_DNA"/>
</dbReference>
<reference evidence="2 3" key="1">
    <citation type="journal article" date="2024" name="Plant J.">
        <title>Genome sequences and population genomics reveal climatic adaptation and genomic divergence between two closely related sweetgum species.</title>
        <authorList>
            <person name="Xu W.Q."/>
            <person name="Ren C.Q."/>
            <person name="Zhang X.Y."/>
            <person name="Comes H.P."/>
            <person name="Liu X.H."/>
            <person name="Li Y.G."/>
            <person name="Kettle C.J."/>
            <person name="Jalonen R."/>
            <person name="Gaisberger H."/>
            <person name="Ma Y.Z."/>
            <person name="Qiu Y.X."/>
        </authorList>
    </citation>
    <scope>NUCLEOTIDE SEQUENCE [LARGE SCALE GENOMIC DNA]</scope>
    <source>
        <strain evidence="2">Hangzhou</strain>
    </source>
</reference>
<protein>
    <submittedName>
        <fullName evidence="2">Uncharacterized protein</fullName>
    </submittedName>
</protein>
<evidence type="ECO:0000313" key="3">
    <source>
        <dbReference type="Proteomes" id="UP001415857"/>
    </source>
</evidence>
<sequence>MEDPLSSSAENEASTSTTWSPTLFLDRCGLRLPYDFGSVVSISEFSRVLSSSHTENESERENGPESEAKKEIENGEVRREKSRRPISKVGERDGFQGGSGETIDSADMRDPCILPLRVPKFKYSLFGLRRPHRPPLLPRHPRLALPSDEHLGTCRSTRMADFSGYCQQHYCLVG</sequence>
<feature type="region of interest" description="Disordered" evidence="1">
    <location>
        <begin position="47"/>
        <end position="106"/>
    </location>
</feature>
<accession>A0AAP0X029</accession>
<organism evidence="2 3">
    <name type="scientific">Liquidambar formosana</name>
    <name type="common">Formosan gum</name>
    <dbReference type="NCBI Taxonomy" id="63359"/>
    <lineage>
        <taxon>Eukaryota</taxon>
        <taxon>Viridiplantae</taxon>
        <taxon>Streptophyta</taxon>
        <taxon>Embryophyta</taxon>
        <taxon>Tracheophyta</taxon>
        <taxon>Spermatophyta</taxon>
        <taxon>Magnoliopsida</taxon>
        <taxon>eudicotyledons</taxon>
        <taxon>Gunneridae</taxon>
        <taxon>Pentapetalae</taxon>
        <taxon>Saxifragales</taxon>
        <taxon>Altingiaceae</taxon>
        <taxon>Liquidambar</taxon>
    </lineage>
</organism>
<comment type="caution">
    <text evidence="2">The sequence shown here is derived from an EMBL/GenBank/DDBJ whole genome shotgun (WGS) entry which is preliminary data.</text>
</comment>
<gene>
    <name evidence="2" type="ORF">L1049_004250</name>
</gene>
<proteinExistence type="predicted"/>
<feature type="compositionally biased region" description="Basic and acidic residues" evidence="1">
    <location>
        <begin position="54"/>
        <end position="79"/>
    </location>
</feature>
<keyword evidence="3" id="KW-1185">Reference proteome</keyword>
<dbReference type="AlphaFoldDB" id="A0AAP0X029"/>
<dbReference type="Proteomes" id="UP001415857">
    <property type="component" value="Unassembled WGS sequence"/>
</dbReference>
<name>A0AAP0X029_LIQFO</name>
<evidence type="ECO:0000256" key="1">
    <source>
        <dbReference type="SAM" id="MobiDB-lite"/>
    </source>
</evidence>